<dbReference type="InterPro" id="IPR000387">
    <property type="entry name" value="Tyr_Pase_dom"/>
</dbReference>
<dbReference type="PANTHER" id="PTHR32525">
    <property type="entry name" value="PROTEIN-TYROSINE-PHOSPHATASE"/>
    <property type="match status" value="1"/>
</dbReference>
<dbReference type="InterPro" id="IPR029021">
    <property type="entry name" value="Prot-tyrosine_phosphatase-like"/>
</dbReference>
<dbReference type="SMART" id="SM00194">
    <property type="entry name" value="PTPc"/>
    <property type="match status" value="1"/>
</dbReference>
<feature type="domain" description="Tyrosine specific protein phosphatases" evidence="6">
    <location>
        <begin position="1097"/>
        <end position="1171"/>
    </location>
</feature>
<keyword evidence="4" id="KW-0732">Signal</keyword>
<keyword evidence="3" id="KW-0812">Transmembrane</keyword>
<protein>
    <recommendedName>
        <fullName evidence="9">Tyrosine-protein phosphatase domain-containing protein</fullName>
    </recommendedName>
</protein>
<dbReference type="OrthoDB" id="5842271at2759"/>
<evidence type="ECO:0000313" key="7">
    <source>
        <dbReference type="EMBL" id="EFO90102.1"/>
    </source>
</evidence>
<gene>
    <name evidence="7" type="ORF">CRE_20937</name>
</gene>
<evidence type="ECO:0000256" key="2">
    <source>
        <dbReference type="SAM" id="MobiDB-lite"/>
    </source>
</evidence>
<feature type="chain" id="PRO_5003178181" description="Tyrosine-protein phosphatase domain-containing protein" evidence="4">
    <location>
        <begin position="22"/>
        <end position="1420"/>
    </location>
</feature>
<dbReference type="InterPro" id="IPR003125">
    <property type="entry name" value="WSN"/>
</dbReference>
<dbReference type="EMBL" id="DS268561">
    <property type="protein sequence ID" value="EFO90102.1"/>
    <property type="molecule type" value="Genomic_DNA"/>
</dbReference>
<dbReference type="PANTHER" id="PTHR32525:SF0">
    <property type="entry name" value="DOMAIN OF UNKNOWN FUNCTION WSN DOMAIN-CONTAINING PROTEIN-RELATED"/>
    <property type="match status" value="1"/>
</dbReference>
<dbReference type="InterPro" id="IPR016130">
    <property type="entry name" value="Tyr_Pase_AS"/>
</dbReference>
<dbReference type="InParanoid" id="E3N918"/>
<evidence type="ECO:0000256" key="4">
    <source>
        <dbReference type="SAM" id="SignalP"/>
    </source>
</evidence>
<dbReference type="PROSITE" id="PS50055">
    <property type="entry name" value="TYR_PHOSPHATASE_PTP"/>
    <property type="match status" value="1"/>
</dbReference>
<name>E3N918_CAERE</name>
<dbReference type="eggNOG" id="ENOG502S6W7">
    <property type="taxonomic scope" value="Eukaryota"/>
</dbReference>
<dbReference type="Pfam" id="PF02206">
    <property type="entry name" value="WSN"/>
    <property type="match status" value="1"/>
</dbReference>
<dbReference type="SMART" id="SM00453">
    <property type="entry name" value="WSN"/>
    <property type="match status" value="1"/>
</dbReference>
<organism evidence="8">
    <name type="scientific">Caenorhabditis remanei</name>
    <name type="common">Caenorhabditis vulgaris</name>
    <dbReference type="NCBI Taxonomy" id="31234"/>
    <lineage>
        <taxon>Eukaryota</taxon>
        <taxon>Metazoa</taxon>
        <taxon>Ecdysozoa</taxon>
        <taxon>Nematoda</taxon>
        <taxon>Chromadorea</taxon>
        <taxon>Rhabditida</taxon>
        <taxon>Rhabditina</taxon>
        <taxon>Rhabditomorpha</taxon>
        <taxon>Rhabditoidea</taxon>
        <taxon>Rhabditidae</taxon>
        <taxon>Peloderinae</taxon>
        <taxon>Caenorhabditis</taxon>
    </lineage>
</organism>
<sequence>MASARRAKLLIFLACSILTAASNGVKQSADIGNANYPPSSDDLHNDPHKMDPLYIPPGTYEVTQKDPYYPSHIGSDRSRFRRDSNENFTSMVDRMEKVSRVVNGISIQQGIINGTIKPDALIAEFLNFGSLTISEIEAINVDEVAKVVDEIHGLSKKLTKDAGIDKIENRFILYESLLKKTKGIGQTLTIPEFNQYSEAVKELMKANHDQNEFLKTLRPLEAFSQYMNTLDRDDKKSPITTGDMLLLFDTSYPRVKSIDGFGTTLLKDEVLRNVQIFEPVDEVNRAVSMFQADTGVSIFAPNDDQPMTAMKENVETLIALSAKTKPSISVLENLRLLFVTRHHIRGNRQLTQTPGYPNGISDFGLVFGDLKDSWIQEAVDGQSDALAKALYNLRELKTHLQTSEGSFHLDSAEETNLMTTNGEMIELSRFTGIFDDLAKSIGNIKVTGDSTEMQPKNIKEFQNLMRSISLLSNHLRALEVVVDVSGKLVADEGGHMKRLLEIIKNPTQETAFSQLDTLRRDPEFKKVVELVRTAEKPIGLLFNTTESGNNTIIEMAKAVNEHLHQLQPYLDGLGGFLTKMDTLRKVTGVDQVGAAIRAIQHYRNHTFKSSGFEKISNKVNNAKNSLTKLQKSLADMKGDTTPESTALVELRDLFTDSQNIGAATRVFRSMQMAKDKKLVVVTPAMSDVVKKLKNVSPKQQEQLNQLLGLDNELTTLIGAIGKIETSVKPSTSTDMVSLWPIFSLANGAKGISMDFLEISDTIEMLSNDPNLKNHQQDLLKIKNDLDTLDSMGLDYSKHQTAIKDTAESLKQLDLFFASYERKVTSAVASVSAPPSAQNSISGSGGINAETEEPDWNKPIVFIPIILVGLFCIGGIVGAIIYWILKNRVFKIVIEDRVYEIYLADIICRILCFIKHYKQENEQMLYSTGFKLYFLALFEHTCKPTIALKKQLPKNERLQIGENKKLFRGDQYIPANQIKYRNNFKLALFQPPQLGSQENDEVPETVGSFYWAMKTCKANLVVCLAKIGSDCFQYFPVKVGDSLRFANKQLVVTCKSLEKEHEGKVQMRTLEVKFKGYSAFTITHAHYEEWTNNFFPSDNLSPIVTILMKMDKEKKMVFMHCDSGLYRSGILAQVLMNKSQLGPDHGCLDYGSSVNKVRKFCSGVIKDGIEFLNMAAITFKFIRALKESSPDKKFSDITKTHIDIIETCILELSKNAKIELDFEKLHVMMNGKKDVAKGSEVLVKSKKEHAIKGTNANPSRGQSPSQILGIKVDNRPIADEKLQNTLDAAMTVRDGGVKRKKKVKENITEPDDDVPGVPPLVHDPEELKKEDAKELKKEDEKGMNTAEEKEMKPVDEKGMKKEEEKAMITAEPEENVQIDKVSGAPTVENRKKEKKENPLVYFEGPPSDWGSEDDPPKKKAK</sequence>
<evidence type="ECO:0000256" key="3">
    <source>
        <dbReference type="SAM" id="Phobius"/>
    </source>
</evidence>
<dbReference type="STRING" id="31234.E3N918"/>
<keyword evidence="3" id="KW-0472">Membrane</keyword>
<dbReference type="HOGENOM" id="CLU_253135_0_0_1"/>
<keyword evidence="8" id="KW-1185">Reference proteome</keyword>
<dbReference type="Proteomes" id="UP000008281">
    <property type="component" value="Unassembled WGS sequence"/>
</dbReference>
<proteinExistence type="predicted"/>
<feature type="compositionally biased region" description="Basic and acidic residues" evidence="2">
    <location>
        <begin position="1387"/>
        <end position="1396"/>
    </location>
</feature>
<evidence type="ECO:0008006" key="9">
    <source>
        <dbReference type="Google" id="ProtNLM"/>
    </source>
</evidence>
<dbReference type="GO" id="GO:0004725">
    <property type="term" value="F:protein tyrosine phosphatase activity"/>
    <property type="evidence" value="ECO:0007669"/>
    <property type="project" value="InterPro"/>
</dbReference>
<feature type="region of interest" description="Disordered" evidence="2">
    <location>
        <begin position="1295"/>
        <end position="1420"/>
    </location>
</feature>
<evidence type="ECO:0000256" key="1">
    <source>
        <dbReference type="SAM" id="Coils"/>
    </source>
</evidence>
<feature type="compositionally biased region" description="Basic and acidic residues" evidence="2">
    <location>
        <begin position="1321"/>
        <end position="1365"/>
    </location>
</feature>
<dbReference type="SUPFAM" id="SSF52799">
    <property type="entry name" value="(Phosphotyrosine protein) phosphatases II"/>
    <property type="match status" value="1"/>
</dbReference>
<evidence type="ECO:0000259" key="5">
    <source>
        <dbReference type="PROSITE" id="PS50055"/>
    </source>
</evidence>
<dbReference type="PROSITE" id="PS50056">
    <property type="entry name" value="TYR_PHOSPHATASE_2"/>
    <property type="match status" value="1"/>
</dbReference>
<dbReference type="Gene3D" id="3.90.190.10">
    <property type="entry name" value="Protein tyrosine phosphatase superfamily"/>
    <property type="match status" value="1"/>
</dbReference>
<reference evidence="7" key="1">
    <citation type="submission" date="2007-07" db="EMBL/GenBank/DDBJ databases">
        <title>PCAP assembly of the Caenorhabditis remanei genome.</title>
        <authorList>
            <consortium name="The Caenorhabditis remanei Sequencing Consortium"/>
            <person name="Wilson R.K."/>
        </authorList>
    </citation>
    <scope>NUCLEOTIDE SEQUENCE [LARGE SCALE GENOMIC DNA]</scope>
    <source>
        <strain evidence="7">PB4641</strain>
    </source>
</reference>
<evidence type="ECO:0000313" key="8">
    <source>
        <dbReference type="Proteomes" id="UP000008281"/>
    </source>
</evidence>
<dbReference type="Pfam" id="PF00102">
    <property type="entry name" value="Y_phosphatase"/>
    <property type="match status" value="1"/>
</dbReference>
<feature type="transmembrane region" description="Helical" evidence="3">
    <location>
        <begin position="860"/>
        <end position="884"/>
    </location>
</feature>
<keyword evidence="1" id="KW-0175">Coiled coil</keyword>
<keyword evidence="3" id="KW-1133">Transmembrane helix</keyword>
<dbReference type="InterPro" id="IPR000242">
    <property type="entry name" value="PTP_cat"/>
</dbReference>
<feature type="signal peptide" evidence="4">
    <location>
        <begin position="1"/>
        <end position="21"/>
    </location>
</feature>
<accession>E3N918</accession>
<evidence type="ECO:0000259" key="6">
    <source>
        <dbReference type="PROSITE" id="PS50056"/>
    </source>
</evidence>
<feature type="coiled-coil region" evidence="1">
    <location>
        <begin position="612"/>
        <end position="639"/>
    </location>
</feature>
<feature type="domain" description="Tyrosine-protein phosphatase" evidence="5">
    <location>
        <begin position="943"/>
        <end position="1180"/>
    </location>
</feature>
<dbReference type="OMA" id="RANGVEN"/>
<dbReference type="PROSITE" id="PS00383">
    <property type="entry name" value="TYR_PHOSPHATASE_1"/>
    <property type="match status" value="1"/>
</dbReference>